<feature type="compositionally biased region" description="Basic residues" evidence="2">
    <location>
        <begin position="701"/>
        <end position="711"/>
    </location>
</feature>
<dbReference type="Pfam" id="PF21047">
    <property type="entry name" value="HEAT_Maestro"/>
    <property type="match status" value="1"/>
</dbReference>
<feature type="domain" description="Maestro/Maestro-like HEAT-repeats" evidence="4">
    <location>
        <begin position="1030"/>
        <end position="1295"/>
    </location>
</feature>
<organism evidence="5 6">
    <name type="scientific">Pipra filicauda</name>
    <name type="common">Wire-tailed manakin</name>
    <dbReference type="NCBI Taxonomy" id="649802"/>
    <lineage>
        <taxon>Eukaryota</taxon>
        <taxon>Metazoa</taxon>
        <taxon>Chordata</taxon>
        <taxon>Craniata</taxon>
        <taxon>Vertebrata</taxon>
        <taxon>Euteleostomi</taxon>
        <taxon>Archelosauria</taxon>
        <taxon>Archosauria</taxon>
        <taxon>Dinosauria</taxon>
        <taxon>Saurischia</taxon>
        <taxon>Theropoda</taxon>
        <taxon>Coelurosauria</taxon>
        <taxon>Aves</taxon>
        <taxon>Neognathae</taxon>
        <taxon>Neoaves</taxon>
        <taxon>Telluraves</taxon>
        <taxon>Australaves</taxon>
        <taxon>Passeriformes</taxon>
        <taxon>Pipridae</taxon>
        <taxon>Pipra</taxon>
    </lineage>
</organism>
<protein>
    <submittedName>
        <fullName evidence="6">Uncharacterized protein LOC114001969 isoform X2</fullName>
    </submittedName>
</protein>
<feature type="compositionally biased region" description="Basic and acidic residues" evidence="2">
    <location>
        <begin position="347"/>
        <end position="356"/>
    </location>
</feature>
<gene>
    <name evidence="6" type="primary">LOC114001969</name>
</gene>
<dbReference type="Gene3D" id="1.25.10.10">
    <property type="entry name" value="Leucine-rich Repeat Variant"/>
    <property type="match status" value="1"/>
</dbReference>
<dbReference type="InterPro" id="IPR055406">
    <property type="entry name" value="HEAT_Maestro"/>
</dbReference>
<feature type="compositionally biased region" description="Basic and acidic residues" evidence="2">
    <location>
        <begin position="535"/>
        <end position="555"/>
    </location>
</feature>
<evidence type="ECO:0000313" key="5">
    <source>
        <dbReference type="Proteomes" id="UP000504627"/>
    </source>
</evidence>
<feature type="region of interest" description="Disordered" evidence="2">
    <location>
        <begin position="484"/>
        <end position="756"/>
    </location>
</feature>
<dbReference type="Pfam" id="PF23227">
    <property type="entry name" value="HEAT_MROH2B_C"/>
    <property type="match status" value="1"/>
</dbReference>
<evidence type="ECO:0000256" key="2">
    <source>
        <dbReference type="SAM" id="MobiDB-lite"/>
    </source>
</evidence>
<feature type="domain" description="Maestro-like HEAT-repeats" evidence="3">
    <location>
        <begin position="764"/>
        <end position="839"/>
    </location>
</feature>
<feature type="region of interest" description="Disordered" evidence="2">
    <location>
        <begin position="1"/>
        <end position="51"/>
    </location>
</feature>
<sequence>MVGRRLSLLRPFRKKKEGPGTTPAQHPEEVEQFQPLQEDPGQNQTQEQDRACGRFRRAVQTFLKLLGVRRRKYRITPTEVMAQPDPTPTELKAGPDVGTASVDGTANCDTAVTDHVTNSNMALPELTMETDGATTEGIADADSTPVQRLPDAPILDILDEGVTSVEETMKADRDMERRPPRVLKLVWVKKVDEESPGAAPAQHPEEVEQFQPLQEDPGQNRTQEQDCARGCFHRADQRVWKSMGIQCRKTRTSPTKVMAQPGPTPTELKADPDVGTASIDGTANCDTVVTDHVTNSNMALPELTMETDGAGTEGIADADSIPVEYLPDAPSLDVLGERVVSAQVAMDPDRDMERRPPRVPKLAWVKKGEEESPGAAPALQPKKVEQFQPLQEDPGRHQTKKQDRTRGHSRRADQRLQKSVPVRRRKTSASPTEVLAQPELNSTKLKAKADARGTEGIPDADSTPIQRLSDARSLHVLEKRVVSAQVAMDPDRDMERRPPRVPKLAWVKKGEEESPGAAPALQPKKVEQFQPLQEDPGRHQTKKQDCARGRFRRADQSLQKSVVIQRRKTRASSSEVMAKPDPSPMELKAKADARGTEGIADADNTPVQRLPDAPSLHVLRKRVVSAQETRKADRDVERRPPRVPKLAWVKKGEEESPGAAPALQPKKVEQFQPLQEDPGRHQTKKQDCARDRFRRADQRVRKSIPVRRRKASASPTEVLAQPEPNPTKLKAKADAPGTEGISDSDSAPIQRLPDAPNLDFSGDRVISAQVPAVVRSIHRWLTSNVSAGHVLDKTLLALTEAHPMDVAITLLRCAPSCDRAAATMWRTIASSGKTLGKVLPTLLRVMEDWPWHSTSTSDGDNTAIFALAATLALWMIVQEPQCPGPLMDYSPHLLVALLFQIFISTEQMSEEVDNFWRGCQEQHDLPTNPNRFAVLTMKALLCCLHCEDVVNSVENNRGWARLLNARSRRYAAALLAREMHRFSSPLCSRITLHLLELLRREEPCWDLPAVAFLVEVLDCLDTRECGDRVLEILSRNLGSTNKKWRQLALRVLVALSQDPEMAKSIWSLNESLLQLLGDADRDVVWMTLSVLDNVLWSRLWTQLQKRVHSEDPLISTPTALQLAEALRPLFDHDDSSVWEGSIVIFTLLMKLMERVGKRPLKPHVCLSLLPLYFHRYDENLVVKKASQKALLAVTRFLKRRDLGRLVNTEEPWKFGECLLKRDQSRVAKYVHQALPYLRSPQQPLREAAIKFMGIAGGYLRGQHKELQLIIDALQATRNDRSPAVSNLALENIDFVRAVQRARAPPSRFQQLQDQLCRAWNSLPSLWGCVCCSCVES</sequence>
<feature type="compositionally biased region" description="Basic and acidic residues" evidence="2">
    <location>
        <begin position="677"/>
        <end position="700"/>
    </location>
</feature>
<dbReference type="GeneID" id="114001969"/>
<dbReference type="InParanoid" id="A0A7R5KR10"/>
<name>A0A7R5KR10_9PASS</name>
<feature type="compositionally biased region" description="Basic and acidic residues" evidence="2">
    <location>
        <begin position="628"/>
        <end position="640"/>
    </location>
</feature>
<accession>A0A7R5KR10</accession>
<dbReference type="InterPro" id="IPR048465">
    <property type="entry name" value="Maestro-like_HEAT"/>
</dbReference>
<proteinExistence type="predicted"/>
<dbReference type="PANTHER" id="PTHR23120">
    <property type="entry name" value="MAESTRO-RELATED HEAT DOMAIN-CONTAINING"/>
    <property type="match status" value="1"/>
</dbReference>
<dbReference type="InterPro" id="IPR016024">
    <property type="entry name" value="ARM-type_fold"/>
</dbReference>
<feature type="compositionally biased region" description="Basic and acidic residues" evidence="2">
    <location>
        <begin position="489"/>
        <end position="498"/>
    </location>
</feature>
<keyword evidence="1" id="KW-0677">Repeat</keyword>
<dbReference type="PANTHER" id="PTHR23120:SF42">
    <property type="entry name" value="MAESTRO HEAT-LIKE REPEAT FAMILY MEMBER 3"/>
    <property type="match status" value="1"/>
</dbReference>
<feature type="compositionally biased region" description="Basic and acidic residues" evidence="2">
    <location>
        <begin position="393"/>
        <end position="416"/>
    </location>
</feature>
<dbReference type="RefSeq" id="XP_039242995.1">
    <property type="nucleotide sequence ID" value="XM_039387061.1"/>
</dbReference>
<dbReference type="Proteomes" id="UP000504627">
    <property type="component" value="Unplaced"/>
</dbReference>
<evidence type="ECO:0000259" key="4">
    <source>
        <dbReference type="Pfam" id="PF23227"/>
    </source>
</evidence>
<dbReference type="GO" id="GO:0005737">
    <property type="term" value="C:cytoplasm"/>
    <property type="evidence" value="ECO:0007669"/>
    <property type="project" value="TreeGrafter"/>
</dbReference>
<dbReference type="InterPro" id="IPR045206">
    <property type="entry name" value="Maestro_heat-like_prot"/>
</dbReference>
<feature type="region of interest" description="Disordered" evidence="2">
    <location>
        <begin position="345"/>
        <end position="466"/>
    </location>
</feature>
<evidence type="ECO:0000256" key="1">
    <source>
        <dbReference type="ARBA" id="ARBA00022737"/>
    </source>
</evidence>
<keyword evidence="5" id="KW-1185">Reference proteome</keyword>
<dbReference type="SUPFAM" id="SSF48371">
    <property type="entry name" value="ARM repeat"/>
    <property type="match status" value="1"/>
</dbReference>
<evidence type="ECO:0000313" key="6">
    <source>
        <dbReference type="RefSeq" id="XP_039242995.1"/>
    </source>
</evidence>
<evidence type="ECO:0000259" key="3">
    <source>
        <dbReference type="Pfam" id="PF21047"/>
    </source>
</evidence>
<dbReference type="InterPro" id="IPR011989">
    <property type="entry name" value="ARM-like"/>
</dbReference>
<feature type="region of interest" description="Disordered" evidence="2">
    <location>
        <begin position="251"/>
        <end position="273"/>
    </location>
</feature>
<reference evidence="6" key="1">
    <citation type="submission" date="2025-08" db="UniProtKB">
        <authorList>
            <consortium name="RefSeq"/>
        </authorList>
    </citation>
    <scope>IDENTIFICATION</scope>
    <source>
        <tissue evidence="6">Muscle</tissue>
    </source>
</reference>